<feature type="domain" description="JAB" evidence="6">
    <location>
        <begin position="18"/>
        <end position="120"/>
    </location>
</feature>
<protein>
    <submittedName>
        <fullName evidence="7">Mov34/MPN/PAD-1 family protein</fullName>
    </submittedName>
</protein>
<sequence>MIIRAGDRAFHTAGRLALDSPNEIGGILVGWWEDGKTAVIHEFVVVPDIQSGTNHYERGHKGAQKLLTDLIHELEDPKIGYIGEWHSHPAPQPPSRTDRNAIADIVRENGSPVVLVVLAVAPNRNILPFGLIGRNRWLRHVSLEDAPIERFTYE</sequence>
<evidence type="ECO:0000256" key="3">
    <source>
        <dbReference type="ARBA" id="ARBA00022801"/>
    </source>
</evidence>
<keyword evidence="2" id="KW-0479">Metal-binding</keyword>
<reference evidence="7 8" key="1">
    <citation type="submission" date="2022-08" db="EMBL/GenBank/DDBJ databases">
        <title>YIM 101645 draft genome.</title>
        <authorList>
            <person name="Chen X."/>
        </authorList>
    </citation>
    <scope>NUCLEOTIDE SEQUENCE [LARGE SCALE GENOMIC DNA]</scope>
    <source>
        <strain evidence="7 8">YIM 101645</strain>
    </source>
</reference>
<keyword evidence="5" id="KW-0482">Metalloprotease</keyword>
<organism evidence="7 8">
    <name type="scientific">Corynebacterium lemuris</name>
    <dbReference type="NCBI Taxonomy" id="1859292"/>
    <lineage>
        <taxon>Bacteria</taxon>
        <taxon>Bacillati</taxon>
        <taxon>Actinomycetota</taxon>
        <taxon>Actinomycetes</taxon>
        <taxon>Mycobacteriales</taxon>
        <taxon>Corynebacteriaceae</taxon>
        <taxon>Corynebacterium</taxon>
    </lineage>
</organism>
<dbReference type="RefSeq" id="WP_259428675.1">
    <property type="nucleotide sequence ID" value="NZ_JANWTC010000014.1"/>
</dbReference>
<proteinExistence type="predicted"/>
<dbReference type="Gene3D" id="3.40.140.10">
    <property type="entry name" value="Cytidine Deaminase, domain 2"/>
    <property type="match status" value="1"/>
</dbReference>
<dbReference type="SUPFAM" id="SSF102712">
    <property type="entry name" value="JAB1/MPN domain"/>
    <property type="match status" value="1"/>
</dbReference>
<evidence type="ECO:0000256" key="1">
    <source>
        <dbReference type="ARBA" id="ARBA00022670"/>
    </source>
</evidence>
<keyword evidence="3" id="KW-0378">Hydrolase</keyword>
<evidence type="ECO:0000313" key="8">
    <source>
        <dbReference type="Proteomes" id="UP001205965"/>
    </source>
</evidence>
<accession>A0ABT2FZF5</accession>
<keyword evidence="4" id="KW-0862">Zinc</keyword>
<dbReference type="Proteomes" id="UP001205965">
    <property type="component" value="Unassembled WGS sequence"/>
</dbReference>
<evidence type="ECO:0000259" key="6">
    <source>
        <dbReference type="Pfam" id="PF14464"/>
    </source>
</evidence>
<keyword evidence="8" id="KW-1185">Reference proteome</keyword>
<evidence type="ECO:0000256" key="5">
    <source>
        <dbReference type="ARBA" id="ARBA00023049"/>
    </source>
</evidence>
<dbReference type="EMBL" id="JANWTC010000014">
    <property type="protein sequence ID" value="MCS5480616.1"/>
    <property type="molecule type" value="Genomic_DNA"/>
</dbReference>
<keyword evidence="1" id="KW-0645">Protease</keyword>
<dbReference type="InterPro" id="IPR028090">
    <property type="entry name" value="JAB_dom_prok"/>
</dbReference>
<comment type="caution">
    <text evidence="7">The sequence shown here is derived from an EMBL/GenBank/DDBJ whole genome shotgun (WGS) entry which is preliminary data.</text>
</comment>
<evidence type="ECO:0000313" key="7">
    <source>
        <dbReference type="EMBL" id="MCS5480616.1"/>
    </source>
</evidence>
<name>A0ABT2FZF5_9CORY</name>
<dbReference type="Pfam" id="PF14464">
    <property type="entry name" value="Prok-JAB"/>
    <property type="match status" value="1"/>
</dbReference>
<evidence type="ECO:0000256" key="4">
    <source>
        <dbReference type="ARBA" id="ARBA00022833"/>
    </source>
</evidence>
<gene>
    <name evidence="7" type="ORF">NYP18_13245</name>
</gene>
<evidence type="ECO:0000256" key="2">
    <source>
        <dbReference type="ARBA" id="ARBA00022723"/>
    </source>
</evidence>